<evidence type="ECO:0000313" key="7">
    <source>
        <dbReference type="EMBL" id="CAK0854346.1"/>
    </source>
</evidence>
<feature type="transmembrane region" description="Helical" evidence="5">
    <location>
        <begin position="352"/>
        <end position="372"/>
    </location>
</feature>
<evidence type="ECO:0000313" key="8">
    <source>
        <dbReference type="Proteomes" id="UP001189429"/>
    </source>
</evidence>
<dbReference type="PANTHER" id="PTHR22950">
    <property type="entry name" value="AMINO ACID TRANSPORTER"/>
    <property type="match status" value="1"/>
</dbReference>
<dbReference type="PANTHER" id="PTHR22950:SF461">
    <property type="entry name" value="AMINO ACID TRANSPORTER TRANSMEMBRANE DOMAIN-CONTAINING PROTEIN"/>
    <property type="match status" value="1"/>
</dbReference>
<evidence type="ECO:0000256" key="4">
    <source>
        <dbReference type="ARBA" id="ARBA00023136"/>
    </source>
</evidence>
<name>A0ABN9U5U6_9DINO</name>
<feature type="transmembrane region" description="Helical" evidence="5">
    <location>
        <begin position="228"/>
        <end position="246"/>
    </location>
</feature>
<proteinExistence type="predicted"/>
<feature type="transmembrane region" description="Helical" evidence="5">
    <location>
        <begin position="310"/>
        <end position="331"/>
    </location>
</feature>
<accession>A0ABN9U5U6</accession>
<evidence type="ECO:0000259" key="6">
    <source>
        <dbReference type="Pfam" id="PF01490"/>
    </source>
</evidence>
<keyword evidence="3 5" id="KW-1133">Transmembrane helix</keyword>
<feature type="transmembrane region" description="Helical" evidence="5">
    <location>
        <begin position="378"/>
        <end position="399"/>
    </location>
</feature>
<evidence type="ECO:0000256" key="3">
    <source>
        <dbReference type="ARBA" id="ARBA00022989"/>
    </source>
</evidence>
<feature type="transmembrane region" description="Helical" evidence="5">
    <location>
        <begin position="187"/>
        <end position="208"/>
    </location>
</feature>
<feature type="transmembrane region" description="Helical" evidence="5">
    <location>
        <begin position="267"/>
        <end position="290"/>
    </location>
</feature>
<feature type="transmembrane region" description="Helical" evidence="5">
    <location>
        <begin position="152"/>
        <end position="175"/>
    </location>
</feature>
<comment type="caution">
    <text evidence="7">The sequence shown here is derived from an EMBL/GenBank/DDBJ whole genome shotgun (WGS) entry which is preliminary data.</text>
</comment>
<feature type="transmembrane region" description="Helical" evidence="5">
    <location>
        <begin position="41"/>
        <end position="61"/>
    </location>
</feature>
<evidence type="ECO:0000256" key="2">
    <source>
        <dbReference type="ARBA" id="ARBA00022692"/>
    </source>
</evidence>
<keyword evidence="2 5" id="KW-0812">Transmembrane</keyword>
<dbReference type="EMBL" id="CAUYUJ010015471">
    <property type="protein sequence ID" value="CAK0854346.1"/>
    <property type="molecule type" value="Genomic_DNA"/>
</dbReference>
<feature type="transmembrane region" description="Helical" evidence="5">
    <location>
        <begin position="67"/>
        <end position="92"/>
    </location>
</feature>
<evidence type="ECO:0000256" key="1">
    <source>
        <dbReference type="ARBA" id="ARBA00004141"/>
    </source>
</evidence>
<organism evidence="7 8">
    <name type="scientific">Prorocentrum cordatum</name>
    <dbReference type="NCBI Taxonomy" id="2364126"/>
    <lineage>
        <taxon>Eukaryota</taxon>
        <taxon>Sar</taxon>
        <taxon>Alveolata</taxon>
        <taxon>Dinophyceae</taxon>
        <taxon>Prorocentrales</taxon>
        <taxon>Prorocentraceae</taxon>
        <taxon>Prorocentrum</taxon>
    </lineage>
</organism>
<dbReference type="InterPro" id="IPR013057">
    <property type="entry name" value="AA_transpt_TM"/>
</dbReference>
<reference evidence="7" key="1">
    <citation type="submission" date="2023-10" db="EMBL/GenBank/DDBJ databases">
        <authorList>
            <person name="Chen Y."/>
            <person name="Shah S."/>
            <person name="Dougan E. K."/>
            <person name="Thang M."/>
            <person name="Chan C."/>
        </authorList>
    </citation>
    <scope>NUCLEOTIDE SEQUENCE [LARGE SCALE GENOMIC DNA]</scope>
</reference>
<gene>
    <name evidence="7" type="ORF">PCOR1329_LOCUS45488</name>
</gene>
<dbReference type="Proteomes" id="UP001189429">
    <property type="component" value="Unassembled WGS sequence"/>
</dbReference>
<dbReference type="Pfam" id="PF01490">
    <property type="entry name" value="Aa_trans"/>
    <property type="match status" value="1"/>
</dbReference>
<feature type="transmembrane region" description="Helical" evidence="5">
    <location>
        <begin position="129"/>
        <end position="146"/>
    </location>
</feature>
<sequence length="517" mass="55669">MTLAAKLANSKHQDYHSIIGSDGHGSEVSGKSSGTNAQGNSVLVTAGVIIGDTLGAGLLTMPGALSMFGWLAGSMFIVGMLALNLHICMLLWRMRMAFPQAHTFGELAEASFSRAPRWQRSLMRQVTDYLQHIFVFFLLSADATSFGKGLGLLFYDVHICLPVWVLIGSAILLPIHARTRSLGGNKLSISLNCVAVICCVGLCLRHFAHQGVLASRGADAEFAAVTSMSALGVLNGLNIMMFNFTIQFMVVEIASEMEKPQEFPRALWGYAFPFLAALFTLCGVGGYYYLGNKAHGLLIGHMPFGVPLRCTAACLVFLVLVAYLLKSVVLCRTIHAHCDPKHAGCVSARSEAGYTFTIVLVLGAAFLVSQVVPFFTPFIDLIGATLAPLCCIVIPLVMYAQWRSAFGSSREIGALDASEWVLILLEVAICVLVMTLGTYDSLLTIVRGWEEFGSPFSCHCELLWNTCGCSASKPGMPGCGPRSGWLDQAVSLYADSLGLAGGLESIRQGAGTYLWWY</sequence>
<keyword evidence="8" id="KW-1185">Reference proteome</keyword>
<comment type="subcellular location">
    <subcellularLocation>
        <location evidence="1">Membrane</location>
        <topology evidence="1">Multi-pass membrane protein</topology>
    </subcellularLocation>
</comment>
<protein>
    <recommendedName>
        <fullName evidence="6">Amino acid transporter transmembrane domain-containing protein</fullName>
    </recommendedName>
</protein>
<feature type="transmembrane region" description="Helical" evidence="5">
    <location>
        <begin position="420"/>
        <end position="439"/>
    </location>
</feature>
<keyword evidence="4 5" id="KW-0472">Membrane</keyword>
<evidence type="ECO:0000256" key="5">
    <source>
        <dbReference type="SAM" id="Phobius"/>
    </source>
</evidence>
<feature type="domain" description="Amino acid transporter transmembrane" evidence="6">
    <location>
        <begin position="40"/>
        <end position="432"/>
    </location>
</feature>